<dbReference type="Pfam" id="PF06912">
    <property type="entry name" value="DUF1275"/>
    <property type="match status" value="1"/>
</dbReference>
<dbReference type="EMBL" id="FWXH01000012">
    <property type="protein sequence ID" value="SMC26390.1"/>
    <property type="molecule type" value="Genomic_DNA"/>
</dbReference>
<reference evidence="2 3" key="1">
    <citation type="submission" date="2017-04" db="EMBL/GenBank/DDBJ databases">
        <authorList>
            <person name="Afonso C.L."/>
            <person name="Miller P.J."/>
            <person name="Scott M.A."/>
            <person name="Spackman E."/>
            <person name="Goraichik I."/>
            <person name="Dimitrov K.M."/>
            <person name="Suarez D.L."/>
            <person name="Swayne D.E."/>
        </authorList>
    </citation>
    <scope>NUCLEOTIDE SEQUENCE [LARGE SCALE GENOMIC DNA]</scope>
    <source>
        <strain evidence="2 3">DSM 12555</strain>
    </source>
</reference>
<dbReference type="InterPro" id="IPR010699">
    <property type="entry name" value="DUF1275"/>
</dbReference>
<dbReference type="Proteomes" id="UP000192468">
    <property type="component" value="Unassembled WGS sequence"/>
</dbReference>
<keyword evidence="1" id="KW-0472">Membrane</keyword>
<organism evidence="2 3">
    <name type="scientific">Clostridium acidisoli DSM 12555</name>
    <dbReference type="NCBI Taxonomy" id="1121291"/>
    <lineage>
        <taxon>Bacteria</taxon>
        <taxon>Bacillati</taxon>
        <taxon>Bacillota</taxon>
        <taxon>Clostridia</taxon>
        <taxon>Eubacteriales</taxon>
        <taxon>Clostridiaceae</taxon>
        <taxon>Clostridium</taxon>
    </lineage>
</organism>
<gene>
    <name evidence="2" type="ORF">SAMN02745134_02813</name>
</gene>
<keyword evidence="1" id="KW-0812">Transmembrane</keyword>
<evidence type="ECO:0000313" key="2">
    <source>
        <dbReference type="EMBL" id="SMC26390.1"/>
    </source>
</evidence>
<feature type="transmembrane region" description="Helical" evidence="1">
    <location>
        <begin position="21"/>
        <end position="45"/>
    </location>
</feature>
<dbReference type="AlphaFoldDB" id="A0A1W1XQX5"/>
<name>A0A1W1XQX5_9CLOT</name>
<dbReference type="PANTHER" id="PTHR37314">
    <property type="entry name" value="SLR0142 PROTEIN"/>
    <property type="match status" value="1"/>
</dbReference>
<evidence type="ECO:0000256" key="1">
    <source>
        <dbReference type="SAM" id="Phobius"/>
    </source>
</evidence>
<feature type="transmembrane region" description="Helical" evidence="1">
    <location>
        <begin position="75"/>
        <end position="94"/>
    </location>
</feature>
<keyword evidence="1" id="KW-1133">Transmembrane helix</keyword>
<feature type="transmembrane region" description="Helical" evidence="1">
    <location>
        <begin position="106"/>
        <end position="124"/>
    </location>
</feature>
<dbReference type="PANTHER" id="PTHR37314:SF4">
    <property type="entry name" value="UPF0700 TRANSMEMBRANE PROTEIN YOAK"/>
    <property type="match status" value="1"/>
</dbReference>
<proteinExistence type="predicted"/>
<keyword evidence="3" id="KW-1185">Reference proteome</keyword>
<feature type="transmembrane region" description="Helical" evidence="1">
    <location>
        <begin position="187"/>
        <end position="209"/>
    </location>
</feature>
<dbReference type="STRING" id="1121291.SAMN02745134_02813"/>
<evidence type="ECO:0000313" key="3">
    <source>
        <dbReference type="Proteomes" id="UP000192468"/>
    </source>
</evidence>
<feature type="transmembrane region" description="Helical" evidence="1">
    <location>
        <begin position="216"/>
        <end position="233"/>
    </location>
</feature>
<dbReference type="RefSeq" id="WP_084116619.1">
    <property type="nucleotide sequence ID" value="NZ_FWXH01000012.1"/>
</dbReference>
<sequence length="243" mass="27059">MVNESINKIQKIRSRMFLPNITSESIMLGILLAIVGGFLDAYTFIGRGGVFSNAQTGNIVLVGINAFEGNWHETIIHIFPIVAFIFGVIAAEFTKKNFSVSFLSKWEHAVLVFEIIIFFIIGFMPKNFSNNCVNITISFAASLQYCAFKNLSGYPYATTMCTGNLRSASQAAYLAFTQKDYDAAIKALHYFTVIFAFFLGTFLGGFLTFFIGDKSVWFVVILLIFSLVLLEVTENTRVEATLS</sequence>
<dbReference type="OrthoDB" id="7057004at2"/>
<protein>
    <submittedName>
        <fullName evidence="2">Uncharacterized membrane protein YoaK, UPF0700 family</fullName>
    </submittedName>
</protein>
<accession>A0A1W1XQX5</accession>